<evidence type="ECO:0000313" key="3">
    <source>
        <dbReference type="Proteomes" id="UP000192257"/>
    </source>
</evidence>
<proteinExistence type="predicted"/>
<comment type="caution">
    <text evidence="2">The sequence shown here is derived from an EMBL/GenBank/DDBJ whole genome shotgun (WGS) entry which is preliminary data.</text>
</comment>
<accession>A0A1X0NIQ3</accession>
<feature type="compositionally biased region" description="Low complexity" evidence="1">
    <location>
        <begin position="275"/>
        <end position="299"/>
    </location>
</feature>
<dbReference type="AlphaFoldDB" id="A0A1X0NIQ3"/>
<organism evidence="2 3">
    <name type="scientific">Trypanosoma theileri</name>
    <dbReference type="NCBI Taxonomy" id="67003"/>
    <lineage>
        <taxon>Eukaryota</taxon>
        <taxon>Discoba</taxon>
        <taxon>Euglenozoa</taxon>
        <taxon>Kinetoplastea</taxon>
        <taxon>Metakinetoplastina</taxon>
        <taxon>Trypanosomatida</taxon>
        <taxon>Trypanosomatidae</taxon>
        <taxon>Trypanosoma</taxon>
    </lineage>
</organism>
<reference evidence="2 3" key="1">
    <citation type="submission" date="2017-03" db="EMBL/GenBank/DDBJ databases">
        <title>An alternative strategy for trypanosome survival in the mammalian bloodstream revealed through genome and transcriptome analysis of the ubiquitous bovine parasite Trypanosoma (Megatrypanum) theileri.</title>
        <authorList>
            <person name="Kelly S."/>
            <person name="Ivens A."/>
            <person name="Mott A."/>
            <person name="O'Neill E."/>
            <person name="Emms D."/>
            <person name="Macleod O."/>
            <person name="Voorheis P."/>
            <person name="Matthews J."/>
            <person name="Matthews K."/>
            <person name="Carrington M."/>
        </authorList>
    </citation>
    <scope>NUCLEOTIDE SEQUENCE [LARGE SCALE GENOMIC DNA]</scope>
    <source>
        <strain evidence="2">Edinburgh</strain>
    </source>
</reference>
<feature type="region of interest" description="Disordered" evidence="1">
    <location>
        <begin position="1"/>
        <end position="31"/>
    </location>
</feature>
<dbReference type="Proteomes" id="UP000192257">
    <property type="component" value="Unassembled WGS sequence"/>
</dbReference>
<evidence type="ECO:0000313" key="2">
    <source>
        <dbReference type="EMBL" id="ORC84471.1"/>
    </source>
</evidence>
<dbReference type="OrthoDB" id="245706at2759"/>
<dbReference type="RefSeq" id="XP_028878537.1">
    <property type="nucleotide sequence ID" value="XM_029030136.1"/>
</dbReference>
<feature type="region of interest" description="Disordered" evidence="1">
    <location>
        <begin position="227"/>
        <end position="307"/>
    </location>
</feature>
<name>A0A1X0NIQ3_9TRYP</name>
<keyword evidence="3" id="KW-1185">Reference proteome</keyword>
<dbReference type="VEuPathDB" id="TriTrypDB:TM35_000441270"/>
<dbReference type="GeneID" id="39989916"/>
<feature type="compositionally biased region" description="Low complexity" evidence="1">
    <location>
        <begin position="7"/>
        <end position="29"/>
    </location>
</feature>
<evidence type="ECO:0000256" key="1">
    <source>
        <dbReference type="SAM" id="MobiDB-lite"/>
    </source>
</evidence>
<dbReference type="EMBL" id="NBCO01000044">
    <property type="protein sequence ID" value="ORC84471.1"/>
    <property type="molecule type" value="Genomic_DNA"/>
</dbReference>
<protein>
    <submittedName>
        <fullName evidence="2">Uncharacterized protein</fullName>
    </submittedName>
</protein>
<gene>
    <name evidence="2" type="ORF">TM35_000441270</name>
</gene>
<sequence length="382" mass="42807">MDGLAVTSSHHLYDSNSSSSDMESTASEMTPIDSLASSDDIQEIDFELQETLILPQQHNKVAVSPTRETEPCIVYLRLDDNMVQKDTSGICTDTPLIHEIFSSTLPALNHDGRSSSADGTDHFDKHFLHDSVEEISSIVSVEEKEPLNETAATARALTIRHSSAALLNAYFHLKRTVKQRTYRLYYVKWIQFLMRRCFLSASTQTATEDAPHNLGLVESSLKSDVSTKHGNDLFTPPPCLRKSPFRDNFESNKNPTEGNSLYYQNRKYKPQKPLSSSTTGSTFMSMNNKNKSNNNNNNNTTPDNSIIIKSPNSLLYSRLRSRSKPCILLDYGELSLPPNRGVAQSDYVPSTKLPKLITFPENVTVLSSSTVYINRSPFLNRK</sequence>
<feature type="compositionally biased region" description="Polar residues" evidence="1">
    <location>
        <begin position="251"/>
        <end position="263"/>
    </location>
</feature>